<dbReference type="Proteomes" id="UP000032614">
    <property type="component" value="Plasmid pBIL"/>
</dbReference>
<evidence type="ECO:0000313" key="2">
    <source>
        <dbReference type="Proteomes" id="UP000032614"/>
    </source>
</evidence>
<name>A0AAU8SRJ0_9BURK</name>
<gene>
    <name evidence="1" type="ORF">OI25_8195</name>
</gene>
<dbReference type="KEGG" id="bfn:OI25_8195"/>
<protein>
    <submittedName>
        <fullName evidence="1">Uncharacterized protein</fullName>
    </submittedName>
</protein>
<organism evidence="1 2">
    <name type="scientific">Paraburkholderia fungorum</name>
    <dbReference type="NCBI Taxonomy" id="134537"/>
    <lineage>
        <taxon>Bacteria</taxon>
        <taxon>Pseudomonadati</taxon>
        <taxon>Pseudomonadota</taxon>
        <taxon>Betaproteobacteria</taxon>
        <taxon>Burkholderiales</taxon>
        <taxon>Burkholderiaceae</taxon>
        <taxon>Paraburkholderia</taxon>
    </lineage>
</organism>
<evidence type="ECO:0000313" key="1">
    <source>
        <dbReference type="EMBL" id="AJZ56297.1"/>
    </source>
</evidence>
<geneLocation type="plasmid" evidence="1 2">
    <name>pBIL</name>
</geneLocation>
<dbReference type="AlphaFoldDB" id="A0AAU8SRJ0"/>
<sequence length="63" mass="6582">MKRTPARSEAAVAAVKSTISSANRLYETVPNTVQQAAEVTGSSIEATLNGASEAGRKLAARHR</sequence>
<keyword evidence="1" id="KW-0614">Plasmid</keyword>
<reference evidence="1 2" key="1">
    <citation type="journal article" date="2015" name="Genome Announc.">
        <title>Complete genome sequences for 59 burkholderia isolates, both pathogenic and near neighbor.</title>
        <authorList>
            <person name="Johnson S.L."/>
            <person name="Bishop-Lilly K.A."/>
            <person name="Ladner J.T."/>
            <person name="Daligault H.E."/>
            <person name="Davenport K.W."/>
            <person name="Jaissle J."/>
            <person name="Frey K.G."/>
            <person name="Koroleva G.I."/>
            <person name="Bruce D.C."/>
            <person name="Coyne S.R."/>
            <person name="Broomall S.M."/>
            <person name="Li P.E."/>
            <person name="Teshima H."/>
            <person name="Gibbons H.S."/>
            <person name="Palacios G.F."/>
            <person name="Rosenzweig C.N."/>
            <person name="Redden C.L."/>
            <person name="Xu Y."/>
            <person name="Minogue T.D."/>
            <person name="Chain P.S."/>
        </authorList>
    </citation>
    <scope>NUCLEOTIDE SEQUENCE [LARGE SCALE GENOMIC DNA]</scope>
    <source>
        <strain evidence="1 2">ATCC BAA-463</strain>
    </source>
</reference>
<accession>A0AAU8SRJ0</accession>
<dbReference type="GeneID" id="66520926"/>
<dbReference type="RefSeq" id="WP_052660743.1">
    <property type="nucleotide sequence ID" value="NZ_CADFGE010000013.1"/>
</dbReference>
<proteinExistence type="predicted"/>
<dbReference type="EMBL" id="CP010024">
    <property type="protein sequence ID" value="AJZ56297.1"/>
    <property type="molecule type" value="Genomic_DNA"/>
</dbReference>